<dbReference type="GO" id="GO:0016787">
    <property type="term" value="F:hydrolase activity"/>
    <property type="evidence" value="ECO:0007669"/>
    <property type="project" value="UniProtKB-KW"/>
</dbReference>
<dbReference type="EMBL" id="CP064781">
    <property type="protein sequence ID" value="QRJ63104.1"/>
    <property type="molecule type" value="Genomic_DNA"/>
</dbReference>
<dbReference type="AlphaFoldDB" id="A0A974PX58"/>
<evidence type="ECO:0000256" key="3">
    <source>
        <dbReference type="ARBA" id="ARBA00022840"/>
    </source>
</evidence>
<gene>
    <name evidence="5" type="ORF">IWH25_15325</name>
</gene>
<dbReference type="KEGG" id="ares:IWH25_15325"/>
<dbReference type="Proteomes" id="UP000663444">
    <property type="component" value="Chromosome"/>
</dbReference>
<evidence type="ECO:0000256" key="1">
    <source>
        <dbReference type="ARBA" id="ARBA00022741"/>
    </source>
</evidence>
<dbReference type="PANTHER" id="PTHR43309:SF5">
    <property type="entry name" value="5-OXOPROLINASE SUBUNIT C"/>
    <property type="match status" value="1"/>
</dbReference>
<evidence type="ECO:0000313" key="6">
    <source>
        <dbReference type="Proteomes" id="UP000663444"/>
    </source>
</evidence>
<sequence length="350" mass="36157">MSGLIEVVDAGVAVTVQDGGRPGYRSIGVPLSGALDPWLLAAANALLGNAADAAALEVPLAGPTLKAVSGTVRVALGGEVEGRLISARGSVRPVPAWHTATLFPGDTLQVGGVARGVAYVAVGGGVAVPVQLGSRATYLRAALGGVHGRALARGDRLPCARLHGDPWLEYRAREAPPRADGPIRVILGPQDDHFTADALANFLGRPYRVSRDMDRMGMRLDGPALEHSARGAEIVSDGVTPGAIQVPASGLPIALLADCQTSGGYPKIATVIRADLGRLGQLRPGDEIRFRSVSHAEAVRALQAEAEELARWVGGIESFRPPGVVDEAALYGDNLISGMLRGDEPFAGPA</sequence>
<reference evidence="5" key="1">
    <citation type="submission" date="2020-11" db="EMBL/GenBank/DDBJ databases">
        <title>Azospira restricta DSM 18626 genome sequence.</title>
        <authorList>
            <person name="Moe W.M."/>
        </authorList>
    </citation>
    <scope>NUCLEOTIDE SEQUENCE</scope>
    <source>
        <strain evidence="5">DSM 18626</strain>
    </source>
</reference>
<dbReference type="PANTHER" id="PTHR43309">
    <property type="entry name" value="5-OXOPROLINASE SUBUNIT C"/>
    <property type="match status" value="1"/>
</dbReference>
<keyword evidence="1" id="KW-0547">Nucleotide-binding</keyword>
<dbReference type="SUPFAM" id="SSF50891">
    <property type="entry name" value="Cyclophilin-like"/>
    <property type="match status" value="1"/>
</dbReference>
<organism evidence="5 6">
    <name type="scientific">Azospira restricta</name>
    <dbReference type="NCBI Taxonomy" id="404405"/>
    <lineage>
        <taxon>Bacteria</taxon>
        <taxon>Pseudomonadati</taxon>
        <taxon>Pseudomonadota</taxon>
        <taxon>Betaproteobacteria</taxon>
        <taxon>Rhodocyclales</taxon>
        <taxon>Rhodocyclaceae</taxon>
        <taxon>Azospira</taxon>
    </lineage>
</organism>
<evidence type="ECO:0000313" key="5">
    <source>
        <dbReference type="EMBL" id="QRJ63104.1"/>
    </source>
</evidence>
<dbReference type="GO" id="GO:0005524">
    <property type="term" value="F:ATP binding"/>
    <property type="evidence" value="ECO:0007669"/>
    <property type="project" value="UniProtKB-KW"/>
</dbReference>
<name>A0A974PX58_9RHOO</name>
<dbReference type="SMART" id="SM00797">
    <property type="entry name" value="AHS2"/>
    <property type="match status" value="1"/>
</dbReference>
<evidence type="ECO:0000256" key="2">
    <source>
        <dbReference type="ARBA" id="ARBA00022801"/>
    </source>
</evidence>
<protein>
    <submittedName>
        <fullName evidence="5">Biotin-dependent carboxyltransferase family protein</fullName>
    </submittedName>
</protein>
<evidence type="ECO:0000259" key="4">
    <source>
        <dbReference type="SMART" id="SM00797"/>
    </source>
</evidence>
<keyword evidence="6" id="KW-1185">Reference proteome</keyword>
<dbReference type="NCBIfam" id="TIGR00724">
    <property type="entry name" value="urea_amlyse_rel"/>
    <property type="match status" value="1"/>
</dbReference>
<keyword evidence="3" id="KW-0067">ATP-binding</keyword>
<keyword evidence="2" id="KW-0378">Hydrolase</keyword>
<feature type="domain" description="Carboxyltransferase" evidence="4">
    <location>
        <begin position="26"/>
        <end position="309"/>
    </location>
</feature>
<dbReference type="InterPro" id="IPR003778">
    <property type="entry name" value="CT_A_B"/>
</dbReference>
<dbReference type="InterPro" id="IPR052708">
    <property type="entry name" value="PxpC"/>
</dbReference>
<dbReference type="InterPro" id="IPR029000">
    <property type="entry name" value="Cyclophilin-like_dom_sf"/>
</dbReference>
<proteinExistence type="predicted"/>
<dbReference type="RefSeq" id="WP_203386633.1">
    <property type="nucleotide sequence ID" value="NZ_CP064781.1"/>
</dbReference>
<accession>A0A974PX58</accession>
<dbReference type="Gene3D" id="2.40.100.10">
    <property type="entry name" value="Cyclophilin-like"/>
    <property type="match status" value="1"/>
</dbReference>
<dbReference type="Pfam" id="PF02626">
    <property type="entry name" value="CT_A_B"/>
    <property type="match status" value="1"/>
</dbReference>